<evidence type="ECO:0000313" key="8">
    <source>
        <dbReference type="EMBL" id="CAH1719522.1"/>
    </source>
</evidence>
<feature type="region of interest" description="Disordered" evidence="6">
    <location>
        <begin position="240"/>
        <end position="268"/>
    </location>
</feature>
<gene>
    <name evidence="8" type="ORF">CHIRRI_LOCUS6817</name>
</gene>
<dbReference type="InterPro" id="IPR033712">
    <property type="entry name" value="Pumilio_RNA-bd"/>
</dbReference>
<keyword evidence="3" id="KW-0677">Repeat</keyword>
<dbReference type="AlphaFoldDB" id="A0A9P0IVS8"/>
<feature type="repeat" description="Pumilio" evidence="5">
    <location>
        <begin position="1036"/>
        <end position="1072"/>
    </location>
</feature>
<dbReference type="Proteomes" id="UP001153620">
    <property type="component" value="Chromosome 2"/>
</dbReference>
<feature type="region of interest" description="Disordered" evidence="6">
    <location>
        <begin position="70"/>
        <end position="143"/>
    </location>
</feature>
<dbReference type="EMBL" id="OU895878">
    <property type="protein sequence ID" value="CAH1719522.1"/>
    <property type="molecule type" value="Genomic_DNA"/>
</dbReference>
<dbReference type="PROSITE" id="PS50302">
    <property type="entry name" value="PUM"/>
    <property type="match status" value="8"/>
</dbReference>
<feature type="region of interest" description="Disordered" evidence="6">
    <location>
        <begin position="1109"/>
        <end position="1134"/>
    </location>
</feature>
<dbReference type="Gene3D" id="1.25.10.10">
    <property type="entry name" value="Leucine-rich Repeat Variant"/>
    <property type="match status" value="1"/>
</dbReference>
<evidence type="ECO:0000313" key="9">
    <source>
        <dbReference type="Proteomes" id="UP001153620"/>
    </source>
</evidence>
<name>A0A9P0IVS8_9DIPT</name>
<dbReference type="CDD" id="cd07920">
    <property type="entry name" value="Pumilio"/>
    <property type="match status" value="1"/>
</dbReference>
<evidence type="ECO:0000256" key="6">
    <source>
        <dbReference type="SAM" id="MobiDB-lite"/>
    </source>
</evidence>
<comment type="subcellular location">
    <subcellularLocation>
        <location evidence="1">Cytoplasm</location>
    </subcellularLocation>
</comment>
<evidence type="ECO:0000256" key="2">
    <source>
        <dbReference type="ARBA" id="ARBA00022490"/>
    </source>
</evidence>
<dbReference type="SMART" id="SM00025">
    <property type="entry name" value="Pumilio"/>
    <property type="match status" value="8"/>
</dbReference>
<keyword evidence="9" id="KW-1185">Reference proteome</keyword>
<dbReference type="InterPro" id="IPR016024">
    <property type="entry name" value="ARM-type_fold"/>
</dbReference>
<dbReference type="PANTHER" id="PTHR12537:SF12">
    <property type="entry name" value="MATERNAL PROTEIN PUMILIO"/>
    <property type="match status" value="1"/>
</dbReference>
<feature type="compositionally biased region" description="Polar residues" evidence="6">
    <location>
        <begin position="98"/>
        <end position="126"/>
    </location>
</feature>
<evidence type="ECO:0000256" key="5">
    <source>
        <dbReference type="PROSITE-ProRule" id="PRU00317"/>
    </source>
</evidence>
<feature type="repeat" description="Pumilio" evidence="5">
    <location>
        <begin position="817"/>
        <end position="852"/>
    </location>
</feature>
<reference evidence="8" key="2">
    <citation type="submission" date="2022-10" db="EMBL/GenBank/DDBJ databases">
        <authorList>
            <consortium name="ENA_rothamsted_submissions"/>
            <consortium name="culmorum"/>
            <person name="King R."/>
        </authorList>
    </citation>
    <scope>NUCLEOTIDE SEQUENCE</scope>
</reference>
<dbReference type="PANTHER" id="PTHR12537">
    <property type="entry name" value="RNA BINDING PROTEIN PUMILIO-RELATED"/>
    <property type="match status" value="1"/>
</dbReference>
<evidence type="ECO:0000256" key="1">
    <source>
        <dbReference type="ARBA" id="ARBA00004496"/>
    </source>
</evidence>
<dbReference type="GO" id="GO:0003730">
    <property type="term" value="F:mRNA 3'-UTR binding"/>
    <property type="evidence" value="ECO:0007669"/>
    <property type="project" value="TreeGrafter"/>
</dbReference>
<dbReference type="SUPFAM" id="SSF48371">
    <property type="entry name" value="ARM repeat"/>
    <property type="match status" value="1"/>
</dbReference>
<feature type="compositionally biased region" description="Low complexity" evidence="6">
    <location>
        <begin position="70"/>
        <end position="87"/>
    </location>
</feature>
<dbReference type="InterPro" id="IPR001313">
    <property type="entry name" value="Pumilio_RNA-bd_rpt"/>
</dbReference>
<evidence type="ECO:0000256" key="3">
    <source>
        <dbReference type="ARBA" id="ARBA00022737"/>
    </source>
</evidence>
<keyword evidence="4" id="KW-0694">RNA-binding</keyword>
<dbReference type="GO" id="GO:0005737">
    <property type="term" value="C:cytoplasm"/>
    <property type="evidence" value="ECO:0007669"/>
    <property type="project" value="UniProtKB-SubCell"/>
</dbReference>
<keyword evidence="2" id="KW-0963">Cytoplasm</keyword>
<dbReference type="OrthoDB" id="27109at2759"/>
<feature type="compositionally biased region" description="Low complexity" evidence="6">
    <location>
        <begin position="1109"/>
        <end position="1128"/>
    </location>
</feature>
<dbReference type="InterPro" id="IPR033133">
    <property type="entry name" value="PUM-HD"/>
</dbReference>
<proteinExistence type="predicted"/>
<feature type="repeat" description="Pumilio" evidence="5">
    <location>
        <begin position="781"/>
        <end position="816"/>
    </location>
</feature>
<dbReference type="PROSITE" id="PS50303">
    <property type="entry name" value="PUM_HD"/>
    <property type="match status" value="1"/>
</dbReference>
<evidence type="ECO:0000256" key="4">
    <source>
        <dbReference type="ARBA" id="ARBA00022884"/>
    </source>
</evidence>
<feature type="repeat" description="Pumilio" evidence="5">
    <location>
        <begin position="961"/>
        <end position="996"/>
    </location>
</feature>
<dbReference type="GO" id="GO:0005634">
    <property type="term" value="C:nucleus"/>
    <property type="evidence" value="ECO:0007669"/>
    <property type="project" value="TreeGrafter"/>
</dbReference>
<dbReference type="Pfam" id="PF00806">
    <property type="entry name" value="PUF"/>
    <property type="match status" value="8"/>
</dbReference>
<protein>
    <recommendedName>
        <fullName evidence="7">PUM-HD domain-containing protein</fullName>
    </recommendedName>
</protein>
<dbReference type="InterPro" id="IPR011989">
    <property type="entry name" value="ARM-like"/>
</dbReference>
<feature type="compositionally biased region" description="Polar residues" evidence="6">
    <location>
        <begin position="11"/>
        <end position="20"/>
    </location>
</feature>
<reference evidence="8" key="1">
    <citation type="submission" date="2022-01" db="EMBL/GenBank/DDBJ databases">
        <authorList>
            <person name="King R."/>
        </authorList>
    </citation>
    <scope>NUCLEOTIDE SEQUENCE</scope>
</reference>
<feature type="repeat" description="Pumilio" evidence="5">
    <location>
        <begin position="925"/>
        <end position="960"/>
    </location>
</feature>
<feature type="domain" description="PUM-HD" evidence="7">
    <location>
        <begin position="761"/>
        <end position="1098"/>
    </location>
</feature>
<accession>A0A9P0IVS8</accession>
<feature type="repeat" description="Pumilio" evidence="5">
    <location>
        <begin position="997"/>
        <end position="1032"/>
    </location>
</feature>
<sequence>MKLLGNEENSDSSNRPQIRTSQDDAAVGYGFHPSQENEFPAAFVPKRWAGTEEIIDNQEKWKYPIYQPTMQQQQQQQPPFGNQNQQNAIKPPPMLNHHPSQIPNQLQSNHLNPSTMLSQTMNMNNSGHHQHGVQPGPPPMYDHNMMNPMNGLQKGPSEYIYLNQQHAPPPHHLNQLQNQYLPSRSNITSSATKKLWDSKSDIKTTNPLAPLQMPLQGNEHQMWPKSEPQSGAIWTKEQQMWSTQDNSGLIPRRNDNTMTGILSPRDSTGGLGVKMVEYVLGGSPTNKESPLALDSRLRNLKIDEVKGNDDKEIASPFETNGLKKDDPNSNGTTNGIDDDKGFNRTPGSRQPSPAEEHLARNSFGLEQGINVGGFSQPMMQHMLNNHDQQQMGSSSFHPQHMSHHILNGGMVQNPMVGQSHDSPANILQQQQQHNYEQLLRSQNPALTNTTNGQPLPPLPMTASQQQFLAQQNAAYAAQAQAAPYMMPSQDGNPFMATMLAPPSYYGVPPWVYPANLIPQQGTQPRRPLTPSQGAENQPFVLQPTFYDQNGCAINMMGHRTGTPMRLVSPAPVAAPVLVPGTAPRPPQIYQPAQQGTPQTIYSQQNNNNVGGLQLNTGLTTRRDSFDRNTSAFSPSLEYSSGNMTGSSIRKWPTAFNGTLGASSSSPVGISAPLTPPPPANIINRAPGAETKYRNIGQLPVGNLPTSTSANASNTMFGSSNSLFSKLNSGGGGIRSSQNPSNIPVAIPNTASNNVANAENKGRSRLLEEFRNQRYPNLQLRDLSNHIVEFSQDQHGSRFIQQKLERATAAEKQLVFNEIISSAYSLMTDVFGNYVIQKFFEYGTQEQRSALASQVKGNVLNLALQMYGCRVIQKALESIPSEQQQEIVKELEGHVLKCVKDQNGNHVVQKCIECVESNALQFVINAFNGQIFTLSTHPYGCRVIQRILEHCTSEQTNPILSELHINTEKLIQDQYGNYVIQHVLEHGKPEDKSAIIKAVLGKVLTLSQHKFASNVVEKCVTHATRAERNMLIDEVCMFNDTGLQVMMKDQYANYVVQKMIDVSEPTQRKTLLHKIRPHMNSLRKYTYGKHIIAKLEKFSLKSGVGGSISATSSTVPTTTTSNTESVVNSFGPNGI</sequence>
<dbReference type="FunFam" id="1.25.10.10:FF:000004">
    <property type="entry name" value="Pumilio homolog 1 isoform 2"/>
    <property type="match status" value="1"/>
</dbReference>
<feature type="repeat" description="Pumilio" evidence="5">
    <location>
        <begin position="889"/>
        <end position="924"/>
    </location>
</feature>
<feature type="region of interest" description="Disordered" evidence="6">
    <location>
        <begin position="1"/>
        <end position="40"/>
    </location>
</feature>
<dbReference type="GO" id="GO:0010608">
    <property type="term" value="P:post-transcriptional regulation of gene expression"/>
    <property type="evidence" value="ECO:0007669"/>
    <property type="project" value="TreeGrafter"/>
</dbReference>
<evidence type="ECO:0000259" key="7">
    <source>
        <dbReference type="PROSITE" id="PS50303"/>
    </source>
</evidence>
<feature type="region of interest" description="Disordered" evidence="6">
    <location>
        <begin position="311"/>
        <end position="356"/>
    </location>
</feature>
<feature type="repeat" description="Pumilio" evidence="5">
    <location>
        <begin position="853"/>
        <end position="888"/>
    </location>
</feature>
<organism evidence="8 9">
    <name type="scientific">Chironomus riparius</name>
    <dbReference type="NCBI Taxonomy" id="315576"/>
    <lineage>
        <taxon>Eukaryota</taxon>
        <taxon>Metazoa</taxon>
        <taxon>Ecdysozoa</taxon>
        <taxon>Arthropoda</taxon>
        <taxon>Hexapoda</taxon>
        <taxon>Insecta</taxon>
        <taxon>Pterygota</taxon>
        <taxon>Neoptera</taxon>
        <taxon>Endopterygota</taxon>
        <taxon>Diptera</taxon>
        <taxon>Nematocera</taxon>
        <taxon>Chironomoidea</taxon>
        <taxon>Chironomidae</taxon>
        <taxon>Chironominae</taxon>
        <taxon>Chironomus</taxon>
    </lineage>
</organism>